<sequence>MNNQDNNLQMDKKYNLEERTAKFGEIIIDFCRSLKHTPISLPVITQLIRSTTSIGANYMEANGASSKKDFQNKIFICKKEASETKYWLRMLVRCYPEKRDEILSFWKEAQELTLIFQKITSTLRSK</sequence>
<dbReference type="PIRSF" id="PIRSF035652">
    <property type="entry name" value="CHP02436"/>
    <property type="match status" value="1"/>
</dbReference>
<evidence type="ECO:0008006" key="3">
    <source>
        <dbReference type="Google" id="ProtNLM"/>
    </source>
</evidence>
<dbReference type="Proteomes" id="UP000034235">
    <property type="component" value="Unassembled WGS sequence"/>
</dbReference>
<dbReference type="PANTHER" id="PTHR38471">
    <property type="entry name" value="FOUR HELIX BUNDLE PROTEIN"/>
    <property type="match status" value="1"/>
</dbReference>
<dbReference type="Pfam" id="PF05635">
    <property type="entry name" value="23S_rRNA_IVP"/>
    <property type="match status" value="1"/>
</dbReference>
<dbReference type="EMBL" id="LBUP01000004">
    <property type="protein sequence ID" value="KKQ66702.1"/>
    <property type="molecule type" value="Genomic_DNA"/>
</dbReference>
<dbReference type="InterPro" id="IPR036583">
    <property type="entry name" value="23S_rRNA_IVS_sf"/>
</dbReference>
<evidence type="ECO:0000313" key="1">
    <source>
        <dbReference type="EMBL" id="KKQ66702.1"/>
    </source>
</evidence>
<accession>A0A0G0JIV7</accession>
<dbReference type="SUPFAM" id="SSF158446">
    <property type="entry name" value="IVS-encoded protein-like"/>
    <property type="match status" value="1"/>
</dbReference>
<dbReference type="NCBIfam" id="TIGR02436">
    <property type="entry name" value="four helix bundle protein"/>
    <property type="match status" value="1"/>
</dbReference>
<comment type="caution">
    <text evidence="1">The sequence shown here is derived from an EMBL/GenBank/DDBJ whole genome shotgun (WGS) entry which is preliminary data.</text>
</comment>
<reference evidence="1 2" key="1">
    <citation type="journal article" date="2015" name="Nature">
        <title>rRNA introns, odd ribosomes, and small enigmatic genomes across a large radiation of phyla.</title>
        <authorList>
            <person name="Brown C.T."/>
            <person name="Hug L.A."/>
            <person name="Thomas B.C."/>
            <person name="Sharon I."/>
            <person name="Castelle C.J."/>
            <person name="Singh A."/>
            <person name="Wilkins M.J."/>
            <person name="Williams K.H."/>
            <person name="Banfield J.F."/>
        </authorList>
    </citation>
    <scope>NUCLEOTIDE SEQUENCE [LARGE SCALE GENOMIC DNA]</scope>
</reference>
<protein>
    <recommendedName>
        <fullName evidence="3">Four helix bundle protein</fullName>
    </recommendedName>
</protein>
<dbReference type="InterPro" id="IPR012657">
    <property type="entry name" value="23S_rRNA-intervening_sequence"/>
</dbReference>
<organism evidence="1 2">
    <name type="scientific">Candidatus Daviesbacteria bacterium GW2011_GWA2_38_24</name>
    <dbReference type="NCBI Taxonomy" id="1618422"/>
    <lineage>
        <taxon>Bacteria</taxon>
        <taxon>Candidatus Daviesiibacteriota</taxon>
    </lineage>
</organism>
<dbReference type="AlphaFoldDB" id="A0A0G0JIV7"/>
<dbReference type="Gene3D" id="1.20.1440.60">
    <property type="entry name" value="23S rRNA-intervening sequence"/>
    <property type="match status" value="1"/>
</dbReference>
<gene>
    <name evidence="1" type="ORF">US86_C0004G0020</name>
</gene>
<name>A0A0G0JIV7_9BACT</name>
<proteinExistence type="predicted"/>
<dbReference type="PANTHER" id="PTHR38471:SF2">
    <property type="entry name" value="FOUR HELIX BUNDLE PROTEIN"/>
    <property type="match status" value="1"/>
</dbReference>
<evidence type="ECO:0000313" key="2">
    <source>
        <dbReference type="Proteomes" id="UP000034235"/>
    </source>
</evidence>